<dbReference type="PANTHER" id="PTHR37543:SF1">
    <property type="entry name" value="CCCH ZINC FINGER DNA BINDING PROTEIN (AFU_ORTHOLOGUE AFUA_5G12760)"/>
    <property type="match status" value="1"/>
</dbReference>
<evidence type="ECO:0000256" key="3">
    <source>
        <dbReference type="ARBA" id="ARBA00022833"/>
    </source>
</evidence>
<feature type="compositionally biased region" description="Polar residues" evidence="6">
    <location>
        <begin position="380"/>
        <end position="395"/>
    </location>
</feature>
<keyword evidence="2 4" id="KW-0863">Zinc-finger</keyword>
<comment type="caution">
    <text evidence="8">The sequence shown here is derived from an EMBL/GenBank/DDBJ whole genome shotgun (WGS) entry which is preliminary data.</text>
</comment>
<feature type="compositionally biased region" description="Polar residues" evidence="6">
    <location>
        <begin position="673"/>
        <end position="684"/>
    </location>
</feature>
<dbReference type="Gene3D" id="4.10.1000.10">
    <property type="entry name" value="Zinc finger, CCCH-type"/>
    <property type="match status" value="1"/>
</dbReference>
<evidence type="ECO:0000256" key="5">
    <source>
        <dbReference type="SAM" id="Coils"/>
    </source>
</evidence>
<evidence type="ECO:0000256" key="2">
    <source>
        <dbReference type="ARBA" id="ARBA00022771"/>
    </source>
</evidence>
<feature type="region of interest" description="Disordered" evidence="6">
    <location>
        <begin position="330"/>
        <end position="477"/>
    </location>
</feature>
<sequence length="840" mass="91691">MIGGDLALDAMEHQVRSFRIADTSHHDQMQDLLRKYETLIQDYRRLRSDFEEEREGRERYKKQARGHEKNPFALVLIDGDGYLFTEELIAAGPDGGAHAAHSLRAELARVVAKIGHLDHVELLVRIYCNVDGLYGKLGDSAAQITPFISAFNGAEPFFEFVDVYDGTPESATRKVEETFFLFAESTQCRHILFAGCHDARYLPLLEPHTGRSDRVTLLTAGKCAPEYQALELASIELAPIFRGGISLPALNGNGMAIKGAATRRTQSSSSPSRPSVTVAPPAISSTAITSTTTSVAGDPTERDPRQGVCTRFMQKGSCKFGNKCKYAHPRRDSAADGNANSLAGDLGNSAPASTAADNKYATWSPTKAPESRLAKKPQRKTAQSAFANDWNNGSQPAFADDWSSAPTNSQPTFAGDWEAAAPIKPKAHQKTGSSNDLSGTTHNPSSPSSWAQDWDSTPRAGRGKPTMGLQTSSWAPQVNTVQLKPADEELPANGAFATAAHLPRPSPETEGLIAVNKDGHRLDFYIPRPTHIEMQQYHDSVTARSGKKHCNEFQLRGTCSNTNAGKECKYDHSPLKQEFFHILKYIVSTRPCSHGAECRIGPCFYGHICQRPNCDNSKVCRFKRQQHPSQLDIKVAKWVKPSPENDEEPLLWMDEDIDALYSDTNEWKPNAQWEPQSADEQNGANGEDANGGSLDSDQEEAPEKEVIQLGAEEEMTTKEDFDIGADDVSPMGNNEELIKLGEPVEEPSPVDSLAPEVEGDTTAAAAPIDFNADWDQPGDDAGAAAQPDFADEWGKAGDAPPDFADDWGTSNNNNSSQRNQRNATMGGAERRRQSPPGPAW</sequence>
<dbReference type="PANTHER" id="PTHR37543">
    <property type="entry name" value="CCCH ZINC FINGER DNA BINDING PROTEIN (AFU_ORTHOLOGUE AFUA_5G12760)"/>
    <property type="match status" value="1"/>
</dbReference>
<keyword evidence="3 4" id="KW-0862">Zinc</keyword>
<proteinExistence type="predicted"/>
<feature type="zinc finger region" description="C3H1-type" evidence="4">
    <location>
        <begin position="544"/>
        <end position="575"/>
    </location>
</feature>
<feature type="compositionally biased region" description="Polar residues" evidence="6">
    <location>
        <begin position="430"/>
        <end position="455"/>
    </location>
</feature>
<evidence type="ECO:0000256" key="1">
    <source>
        <dbReference type="ARBA" id="ARBA00022723"/>
    </source>
</evidence>
<dbReference type="InterPro" id="IPR057654">
    <property type="entry name" value="Znf-CCCH_tandem"/>
</dbReference>
<feature type="compositionally biased region" description="Polar residues" evidence="6">
    <location>
        <begin position="350"/>
        <end position="365"/>
    </location>
</feature>
<organism evidence="8 9">
    <name type="scientific">Phyllosticta capitalensis</name>
    <dbReference type="NCBI Taxonomy" id="121624"/>
    <lineage>
        <taxon>Eukaryota</taxon>
        <taxon>Fungi</taxon>
        <taxon>Dikarya</taxon>
        <taxon>Ascomycota</taxon>
        <taxon>Pezizomycotina</taxon>
        <taxon>Dothideomycetes</taxon>
        <taxon>Dothideomycetes incertae sedis</taxon>
        <taxon>Botryosphaeriales</taxon>
        <taxon>Phyllostictaceae</taxon>
        <taxon>Phyllosticta</taxon>
    </lineage>
</organism>
<keyword evidence="9" id="KW-1185">Reference proteome</keyword>
<dbReference type="Pfam" id="PF00642">
    <property type="entry name" value="zf-CCCH"/>
    <property type="match status" value="1"/>
</dbReference>
<keyword evidence="5" id="KW-0175">Coiled coil</keyword>
<evidence type="ECO:0000259" key="7">
    <source>
        <dbReference type="PROSITE" id="PS50103"/>
    </source>
</evidence>
<dbReference type="PROSITE" id="PS50103">
    <property type="entry name" value="ZF_C3H1"/>
    <property type="match status" value="2"/>
</dbReference>
<protein>
    <recommendedName>
        <fullName evidence="7">C3H1-type domain-containing protein</fullName>
    </recommendedName>
</protein>
<name>A0ABR1YLW4_9PEZI</name>
<accession>A0ABR1YLW4</accession>
<evidence type="ECO:0000256" key="6">
    <source>
        <dbReference type="SAM" id="MobiDB-lite"/>
    </source>
</evidence>
<dbReference type="InterPro" id="IPR036855">
    <property type="entry name" value="Znf_CCCH_sf"/>
</dbReference>
<dbReference type="Pfam" id="PF25542">
    <property type="entry name" value="zf-CCCH_12"/>
    <property type="match status" value="1"/>
</dbReference>
<reference evidence="8 9" key="1">
    <citation type="submission" date="2024-04" db="EMBL/GenBank/DDBJ databases">
        <title>Phyllosticta paracitricarpa is synonymous to the EU quarantine fungus P. citricarpa based on phylogenomic analyses.</title>
        <authorList>
            <consortium name="Lawrence Berkeley National Laboratory"/>
            <person name="Van Ingen-Buijs V.A."/>
            <person name="Van Westerhoven A.C."/>
            <person name="Haridas S."/>
            <person name="Skiadas P."/>
            <person name="Martin F."/>
            <person name="Groenewald J.Z."/>
            <person name="Crous P.W."/>
            <person name="Seidl M.F."/>
        </authorList>
    </citation>
    <scope>NUCLEOTIDE SEQUENCE [LARGE SCALE GENOMIC DNA]</scope>
    <source>
        <strain evidence="8 9">CBS 123374</strain>
    </source>
</reference>
<evidence type="ECO:0000256" key="4">
    <source>
        <dbReference type="PROSITE-ProRule" id="PRU00723"/>
    </source>
</evidence>
<dbReference type="SUPFAM" id="SSF90229">
    <property type="entry name" value="CCCH zinc finger"/>
    <property type="match status" value="1"/>
</dbReference>
<dbReference type="InterPro" id="IPR000571">
    <property type="entry name" value="Znf_CCCH"/>
</dbReference>
<dbReference type="SMART" id="SM00356">
    <property type="entry name" value="ZnF_C3H1"/>
    <property type="match status" value="2"/>
</dbReference>
<evidence type="ECO:0000313" key="8">
    <source>
        <dbReference type="EMBL" id="KAK8233488.1"/>
    </source>
</evidence>
<dbReference type="Proteomes" id="UP001492380">
    <property type="component" value="Unassembled WGS sequence"/>
</dbReference>
<dbReference type="Pfam" id="PF25540">
    <property type="entry name" value="DUF7923"/>
    <property type="match status" value="1"/>
</dbReference>
<dbReference type="EMBL" id="JBBWRZ010000006">
    <property type="protein sequence ID" value="KAK8233488.1"/>
    <property type="molecule type" value="Genomic_DNA"/>
</dbReference>
<feature type="region of interest" description="Disordered" evidence="6">
    <location>
        <begin position="669"/>
        <end position="840"/>
    </location>
</feature>
<dbReference type="Pfam" id="PF25543">
    <property type="entry name" value="zf-CCCH_tandem"/>
    <property type="match status" value="1"/>
</dbReference>
<feature type="compositionally biased region" description="Polar residues" evidence="6">
    <location>
        <begin position="468"/>
        <end position="477"/>
    </location>
</feature>
<feature type="compositionally biased region" description="Low complexity" evidence="6">
    <location>
        <begin position="810"/>
        <end position="822"/>
    </location>
</feature>
<evidence type="ECO:0000313" key="9">
    <source>
        <dbReference type="Proteomes" id="UP001492380"/>
    </source>
</evidence>
<feature type="compositionally biased region" description="Low complexity" evidence="6">
    <location>
        <begin position="260"/>
        <end position="294"/>
    </location>
</feature>
<gene>
    <name evidence="8" type="ORF">HDK90DRAFT_268897</name>
</gene>
<feature type="region of interest" description="Disordered" evidence="6">
    <location>
        <begin position="260"/>
        <end position="306"/>
    </location>
</feature>
<feature type="coiled-coil region" evidence="5">
    <location>
        <begin position="26"/>
        <end position="63"/>
    </location>
</feature>
<feature type="domain" description="C3H1-type" evidence="7">
    <location>
        <begin position="544"/>
        <end position="575"/>
    </location>
</feature>
<feature type="domain" description="C3H1-type" evidence="7">
    <location>
        <begin position="303"/>
        <end position="331"/>
    </location>
</feature>
<dbReference type="InterPro" id="IPR057683">
    <property type="entry name" value="DUF7923"/>
</dbReference>
<feature type="zinc finger region" description="C3H1-type" evidence="4">
    <location>
        <begin position="303"/>
        <end position="331"/>
    </location>
</feature>
<feature type="compositionally biased region" description="Low complexity" evidence="6">
    <location>
        <begin position="773"/>
        <end position="788"/>
    </location>
</feature>
<keyword evidence="1 4" id="KW-0479">Metal-binding</keyword>